<evidence type="ECO:0000256" key="4">
    <source>
        <dbReference type="ARBA" id="ARBA00022912"/>
    </source>
</evidence>
<proteinExistence type="predicted"/>
<name>A0A6V7M2D4_9HYME</name>
<dbReference type="EC" id="3.1.3.48" evidence="2"/>
<dbReference type="InterPro" id="IPR011993">
    <property type="entry name" value="PH-like_dom_sf"/>
</dbReference>
<dbReference type="SUPFAM" id="SSF54236">
    <property type="entry name" value="Ubiquitin-like"/>
    <property type="match status" value="1"/>
</dbReference>
<dbReference type="InterPro" id="IPR000299">
    <property type="entry name" value="FERM_domain"/>
</dbReference>
<dbReference type="Pfam" id="PF00373">
    <property type="entry name" value="FERM_M"/>
    <property type="match status" value="1"/>
</dbReference>
<dbReference type="SUPFAM" id="SSF50729">
    <property type="entry name" value="PH domain-like"/>
    <property type="match status" value="1"/>
</dbReference>
<evidence type="ECO:0000256" key="3">
    <source>
        <dbReference type="ARBA" id="ARBA00022801"/>
    </source>
</evidence>
<dbReference type="InterPro" id="IPR018980">
    <property type="entry name" value="FERM_PH-like_C"/>
</dbReference>
<dbReference type="GO" id="GO:0071944">
    <property type="term" value="C:cell periphery"/>
    <property type="evidence" value="ECO:0007669"/>
    <property type="project" value="UniProtKB-ARBA"/>
</dbReference>
<feature type="compositionally biased region" description="Acidic residues" evidence="6">
    <location>
        <begin position="353"/>
        <end position="372"/>
    </location>
</feature>
<dbReference type="PRINTS" id="PR00935">
    <property type="entry name" value="BAND41"/>
</dbReference>
<dbReference type="SMART" id="SM01196">
    <property type="entry name" value="FERM_C"/>
    <property type="match status" value="1"/>
</dbReference>
<dbReference type="SUPFAM" id="SSF47031">
    <property type="entry name" value="Second domain of FERM"/>
    <property type="match status" value="1"/>
</dbReference>
<reference evidence="8" key="1">
    <citation type="submission" date="2020-07" db="EMBL/GenBank/DDBJ databases">
        <authorList>
            <person name="Ferguson B K."/>
        </authorList>
    </citation>
    <scope>NUCLEOTIDE SEQUENCE</scope>
    <source>
        <strain evidence="8">L06</strain>
    </source>
</reference>
<dbReference type="EMBL" id="CADCXW020000348">
    <property type="protein sequence ID" value="CAD1582459.1"/>
    <property type="molecule type" value="Genomic_DNA"/>
</dbReference>
<dbReference type="InterPro" id="IPR019749">
    <property type="entry name" value="Band_41_domain"/>
</dbReference>
<dbReference type="PANTHER" id="PTHR45706">
    <property type="entry name" value="TYROSINE-PROTEIN PHOSPHATASE"/>
    <property type="match status" value="1"/>
</dbReference>
<dbReference type="InterPro" id="IPR035963">
    <property type="entry name" value="FERM_2"/>
</dbReference>
<dbReference type="PROSITE" id="PS50057">
    <property type="entry name" value="FERM_3"/>
    <property type="match status" value="1"/>
</dbReference>
<dbReference type="InterPro" id="IPR041782">
    <property type="entry name" value="PTPN14/21_FERM_C"/>
</dbReference>
<dbReference type="Gene3D" id="1.20.80.10">
    <property type="match status" value="1"/>
</dbReference>
<evidence type="ECO:0000256" key="1">
    <source>
        <dbReference type="ARBA" id="ARBA00004282"/>
    </source>
</evidence>
<evidence type="ECO:0000259" key="7">
    <source>
        <dbReference type="PROSITE" id="PS50057"/>
    </source>
</evidence>
<dbReference type="GO" id="GO:0030182">
    <property type="term" value="P:neuron differentiation"/>
    <property type="evidence" value="ECO:0007669"/>
    <property type="project" value="UniProtKB-ARBA"/>
</dbReference>
<organism evidence="8">
    <name type="scientific">Bracon brevicornis</name>
    <dbReference type="NCBI Taxonomy" id="1563983"/>
    <lineage>
        <taxon>Eukaryota</taxon>
        <taxon>Metazoa</taxon>
        <taxon>Ecdysozoa</taxon>
        <taxon>Arthropoda</taxon>
        <taxon>Hexapoda</taxon>
        <taxon>Insecta</taxon>
        <taxon>Pterygota</taxon>
        <taxon>Neoptera</taxon>
        <taxon>Endopterygota</taxon>
        <taxon>Hymenoptera</taxon>
        <taxon>Apocrita</taxon>
        <taxon>Ichneumonoidea</taxon>
        <taxon>Braconidae</taxon>
        <taxon>Braconinae</taxon>
        <taxon>Bracon</taxon>
    </lineage>
</organism>
<dbReference type="GO" id="GO:0004725">
    <property type="term" value="F:protein tyrosine phosphatase activity"/>
    <property type="evidence" value="ECO:0007669"/>
    <property type="project" value="UniProtKB-EC"/>
</dbReference>
<dbReference type="CDD" id="cd14473">
    <property type="entry name" value="FERM_B-lobe"/>
    <property type="match status" value="1"/>
</dbReference>
<dbReference type="CDD" id="cd17099">
    <property type="entry name" value="FERM_F1_PTPN14_like"/>
    <property type="match status" value="1"/>
</dbReference>
<dbReference type="InterPro" id="IPR018979">
    <property type="entry name" value="FERM_N"/>
</dbReference>
<dbReference type="FunFam" id="1.20.80.10:FF:000014">
    <property type="entry name" value="Tyrosine-protein phosphatase non-receptor type"/>
    <property type="match status" value="1"/>
</dbReference>
<dbReference type="InterPro" id="IPR014352">
    <property type="entry name" value="FERM/acyl-CoA-bd_prot_sf"/>
</dbReference>
<dbReference type="GO" id="GO:0070161">
    <property type="term" value="C:anchoring junction"/>
    <property type="evidence" value="ECO:0007669"/>
    <property type="project" value="UniProtKB-SubCell"/>
</dbReference>
<evidence type="ECO:0000256" key="5">
    <source>
        <dbReference type="ARBA" id="ARBA00022949"/>
    </source>
</evidence>
<dbReference type="Pfam" id="PF09380">
    <property type="entry name" value="FERM_C"/>
    <property type="match status" value="1"/>
</dbReference>
<dbReference type="CDD" id="cd13188">
    <property type="entry name" value="FERM_C_PTPN14_PTPN21"/>
    <property type="match status" value="1"/>
</dbReference>
<dbReference type="Gene3D" id="2.30.29.30">
    <property type="entry name" value="Pleckstrin-homology domain (PH domain)/Phosphotyrosine-binding domain (PTB)"/>
    <property type="match status" value="1"/>
</dbReference>
<gene>
    <name evidence="8" type="ORF">BBRV_LOCUS121658</name>
</gene>
<dbReference type="InterPro" id="IPR029071">
    <property type="entry name" value="Ubiquitin-like_domsf"/>
</dbReference>
<feature type="region of interest" description="Disordered" evidence="6">
    <location>
        <begin position="319"/>
        <end position="374"/>
    </location>
</feature>
<evidence type="ECO:0000256" key="2">
    <source>
        <dbReference type="ARBA" id="ARBA00013064"/>
    </source>
</evidence>
<dbReference type="Pfam" id="PF09379">
    <property type="entry name" value="FERM_N"/>
    <property type="match status" value="1"/>
</dbReference>
<keyword evidence="3" id="KW-0378">Hydrolase</keyword>
<keyword evidence="5" id="KW-0965">Cell junction</keyword>
<evidence type="ECO:0000256" key="6">
    <source>
        <dbReference type="SAM" id="MobiDB-lite"/>
    </source>
</evidence>
<evidence type="ECO:0000313" key="8">
    <source>
        <dbReference type="EMBL" id="CAD1582459.1"/>
    </source>
</evidence>
<dbReference type="SMART" id="SM00295">
    <property type="entry name" value="B41"/>
    <property type="match status" value="1"/>
</dbReference>
<sequence>MPFKFHLKKSRQYNVISKNQYVICVELLDRTSIECTLTVDSLAQECLENVVQRLGLGQSEFFGLQYVWRHGESSLRWVDKEKPLKRQLEKEAKSLNNLYLRVMYYITDVQLIQDDMTRYHYYLQLKSDVLAGKCQCNLRQATLLASYSMQAEFGNYDPTKHTPECLQQYSLFPKKILEIDSSDGIDVLFTSAICQYKNLLGVTQAVAEELYISIAMQLEGYGQETFTAKNESNNPVILGISINGILVVSPECETNSFYRWKDISNVINHRKTFRIECQNDHQEARQFSFSESKNAKYIWRLCIAQHTFYMQHQNSKSNYLDGECNDQTDQQQQPQQPQQQTEQQQENDKDNIDAEDDEQDLADDEEQEDEDDMRWTSYNDLSSSLYPAPISVSTTDLNNLRALLPSYRPAPDYETAVQMKYNNNASQREPYYANQSTIAEAEFNCLLGSPSSQFVNPPTKY</sequence>
<protein>
    <recommendedName>
        <fullName evidence="2">protein-tyrosine-phosphatase</fullName>
        <ecNumber evidence="2">3.1.3.48</ecNumber>
    </recommendedName>
</protein>
<dbReference type="GO" id="GO:0009887">
    <property type="term" value="P:animal organ morphogenesis"/>
    <property type="evidence" value="ECO:0007669"/>
    <property type="project" value="UniProtKB-ARBA"/>
</dbReference>
<dbReference type="InterPro" id="IPR019748">
    <property type="entry name" value="FERM_central"/>
</dbReference>
<feature type="compositionally biased region" description="Low complexity" evidence="6">
    <location>
        <begin position="327"/>
        <end position="344"/>
    </location>
</feature>
<accession>A0A6V7M2D4</accession>
<dbReference type="PANTHER" id="PTHR45706:SF1">
    <property type="entry name" value="PEZ, ISOFORM A"/>
    <property type="match status" value="1"/>
</dbReference>
<dbReference type="AlphaFoldDB" id="A0A6V7M2D4"/>
<feature type="domain" description="FERM" evidence="7">
    <location>
        <begin position="21"/>
        <end position="313"/>
    </location>
</feature>
<keyword evidence="4" id="KW-0904">Protein phosphatase</keyword>
<dbReference type="Gene3D" id="3.10.20.90">
    <property type="entry name" value="Phosphatidylinositol 3-kinase Catalytic Subunit, Chain A, domain 1"/>
    <property type="match status" value="1"/>
</dbReference>
<comment type="subcellular location">
    <subcellularLocation>
        <location evidence="1">Cell junction</location>
    </subcellularLocation>
</comment>